<evidence type="ECO:0000259" key="1">
    <source>
        <dbReference type="PROSITE" id="PS50181"/>
    </source>
</evidence>
<dbReference type="InterPro" id="IPR036047">
    <property type="entry name" value="F-box-like_dom_sf"/>
</dbReference>
<dbReference type="SMART" id="SM00256">
    <property type="entry name" value="FBOX"/>
    <property type="match status" value="1"/>
</dbReference>
<dbReference type="AlphaFoldDB" id="W3XGI4"/>
<evidence type="ECO:0000313" key="2">
    <source>
        <dbReference type="EMBL" id="ETS84547.1"/>
    </source>
</evidence>
<dbReference type="RefSeq" id="XP_007829344.1">
    <property type="nucleotide sequence ID" value="XM_007831153.1"/>
</dbReference>
<dbReference type="Proteomes" id="UP000030651">
    <property type="component" value="Unassembled WGS sequence"/>
</dbReference>
<sequence length="421" mass="49067">MDKLPTELMLMIFSHLSQRDAAKLRVVSRMFNAVGMQYSHQKLCIHISPGHMDKISKIANTKDLAETVRHLVISTNYLVLRRPLSWESYKKEYFDAMGYYFDESLRTTEKEVGKRYRKEERYNDRMRDIWGLNLDNTLRVVLSSFPKLKKLEIDDETLEVDADNPWQRRKTRRVVMRVNKLTRPHFTLLKQGHSLVMNSLFRIAGCLPHSLDTMCLLCDGKPRRVLPQNPNLLRSIRTLELCICLNKHYQLPFTSYMNLENLVMVGAIDYPIALASKDGTRMSQLKQLRLEHCIQDGVDFSKFLDLHTDTLECIRMYSISIDGNRTAWEYLYLYVIRKTGAERMGIVGAKCLSVPYGHLPKVVQHYAALSWEGAEAAGRKIRETIEEYTIAVREKRVDKINKFESARLMKNMPFKPLHCIV</sequence>
<feature type="domain" description="F-box" evidence="1">
    <location>
        <begin position="1"/>
        <end position="34"/>
    </location>
</feature>
<dbReference type="KEGG" id="pfy:PFICI_02572"/>
<dbReference type="InParanoid" id="W3XGI4"/>
<dbReference type="PROSITE" id="PS50181">
    <property type="entry name" value="FBOX"/>
    <property type="match status" value="1"/>
</dbReference>
<accession>W3XGI4</accession>
<organism evidence="2 3">
    <name type="scientific">Pestalotiopsis fici (strain W106-1 / CGMCC3.15140)</name>
    <dbReference type="NCBI Taxonomy" id="1229662"/>
    <lineage>
        <taxon>Eukaryota</taxon>
        <taxon>Fungi</taxon>
        <taxon>Dikarya</taxon>
        <taxon>Ascomycota</taxon>
        <taxon>Pezizomycotina</taxon>
        <taxon>Sordariomycetes</taxon>
        <taxon>Xylariomycetidae</taxon>
        <taxon>Amphisphaeriales</taxon>
        <taxon>Sporocadaceae</taxon>
        <taxon>Pestalotiopsis</taxon>
    </lineage>
</organism>
<gene>
    <name evidence="2" type="ORF">PFICI_02572</name>
</gene>
<keyword evidence="3" id="KW-1185">Reference proteome</keyword>
<proteinExistence type="predicted"/>
<dbReference type="SUPFAM" id="SSF81383">
    <property type="entry name" value="F-box domain"/>
    <property type="match status" value="1"/>
</dbReference>
<dbReference type="InterPro" id="IPR001810">
    <property type="entry name" value="F-box_dom"/>
</dbReference>
<evidence type="ECO:0000313" key="3">
    <source>
        <dbReference type="Proteomes" id="UP000030651"/>
    </source>
</evidence>
<name>W3XGI4_PESFW</name>
<dbReference type="GeneID" id="19267585"/>
<dbReference type="OrthoDB" id="5422579at2759"/>
<dbReference type="EMBL" id="KI912110">
    <property type="protein sequence ID" value="ETS84547.1"/>
    <property type="molecule type" value="Genomic_DNA"/>
</dbReference>
<reference evidence="3" key="1">
    <citation type="journal article" date="2015" name="BMC Genomics">
        <title>Genomic and transcriptomic analysis of the endophytic fungus Pestalotiopsis fici reveals its lifestyle and high potential for synthesis of natural products.</title>
        <authorList>
            <person name="Wang X."/>
            <person name="Zhang X."/>
            <person name="Liu L."/>
            <person name="Xiang M."/>
            <person name="Wang W."/>
            <person name="Sun X."/>
            <person name="Che Y."/>
            <person name="Guo L."/>
            <person name="Liu G."/>
            <person name="Guo L."/>
            <person name="Wang C."/>
            <person name="Yin W.B."/>
            <person name="Stadler M."/>
            <person name="Zhang X."/>
            <person name="Liu X."/>
        </authorList>
    </citation>
    <scope>NUCLEOTIDE SEQUENCE [LARGE SCALE GENOMIC DNA]</scope>
    <source>
        <strain evidence="3">W106-1 / CGMCC3.15140</strain>
    </source>
</reference>
<protein>
    <recommendedName>
        <fullName evidence="1">F-box domain-containing protein</fullName>
    </recommendedName>
</protein>
<dbReference type="HOGENOM" id="CLU_652289_0_0_1"/>
<dbReference type="Pfam" id="PF12937">
    <property type="entry name" value="F-box-like"/>
    <property type="match status" value="1"/>
</dbReference>